<keyword evidence="1" id="KW-1133">Transmembrane helix</keyword>
<reference evidence="2" key="1">
    <citation type="journal article" date="2023" name="IScience">
        <title>Live-bearing cockroach genome reveals convergent evolutionary mechanisms linked to viviparity in insects and beyond.</title>
        <authorList>
            <person name="Fouks B."/>
            <person name="Harrison M.C."/>
            <person name="Mikhailova A.A."/>
            <person name="Marchal E."/>
            <person name="English S."/>
            <person name="Carruthers M."/>
            <person name="Jennings E.C."/>
            <person name="Chiamaka E.L."/>
            <person name="Frigard R.A."/>
            <person name="Pippel M."/>
            <person name="Attardo G.M."/>
            <person name="Benoit J.B."/>
            <person name="Bornberg-Bauer E."/>
            <person name="Tobe S.S."/>
        </authorList>
    </citation>
    <scope>NUCLEOTIDE SEQUENCE</scope>
    <source>
        <strain evidence="2">Stay&amp;Tobe</strain>
    </source>
</reference>
<comment type="caution">
    <text evidence="2">The sequence shown here is derived from an EMBL/GenBank/DDBJ whole genome shotgun (WGS) entry which is preliminary data.</text>
</comment>
<organism evidence="2 3">
    <name type="scientific">Diploptera punctata</name>
    <name type="common">Pacific beetle cockroach</name>
    <dbReference type="NCBI Taxonomy" id="6984"/>
    <lineage>
        <taxon>Eukaryota</taxon>
        <taxon>Metazoa</taxon>
        <taxon>Ecdysozoa</taxon>
        <taxon>Arthropoda</taxon>
        <taxon>Hexapoda</taxon>
        <taxon>Insecta</taxon>
        <taxon>Pterygota</taxon>
        <taxon>Neoptera</taxon>
        <taxon>Polyneoptera</taxon>
        <taxon>Dictyoptera</taxon>
        <taxon>Blattodea</taxon>
        <taxon>Blaberoidea</taxon>
        <taxon>Blaberidae</taxon>
        <taxon>Diplopterinae</taxon>
        <taxon>Diploptera</taxon>
    </lineage>
</organism>
<dbReference type="EMBL" id="JASPKZ010005275">
    <property type="protein sequence ID" value="KAJ9589131.1"/>
    <property type="molecule type" value="Genomic_DNA"/>
</dbReference>
<reference evidence="2" key="2">
    <citation type="submission" date="2023-05" db="EMBL/GenBank/DDBJ databases">
        <authorList>
            <person name="Fouks B."/>
        </authorList>
    </citation>
    <scope>NUCLEOTIDE SEQUENCE</scope>
    <source>
        <strain evidence="2">Stay&amp;Tobe</strain>
        <tissue evidence="2">Testes</tissue>
    </source>
</reference>
<feature type="transmembrane region" description="Helical" evidence="1">
    <location>
        <begin position="81"/>
        <end position="104"/>
    </location>
</feature>
<feature type="non-terminal residue" evidence="2">
    <location>
        <position position="1"/>
    </location>
</feature>
<keyword evidence="1" id="KW-0812">Transmembrane</keyword>
<dbReference type="Proteomes" id="UP001233999">
    <property type="component" value="Unassembled WGS sequence"/>
</dbReference>
<keyword evidence="1" id="KW-0472">Membrane</keyword>
<dbReference type="AlphaFoldDB" id="A0AAD7ZYR0"/>
<sequence length="128" mass="14794">VANVCTGQQKTMFVSHPYHPNCLVSGFLFCSLHFTTPTSTSPLKCSLWVIEILPLLISIEKLNKNVSYTKLSNSSHPYFNLIKYAMFYFSSLLLYLPTFCRMFFNWALDRIEPGPLNWKISTLYNIII</sequence>
<evidence type="ECO:0000256" key="1">
    <source>
        <dbReference type="SAM" id="Phobius"/>
    </source>
</evidence>
<name>A0AAD7ZYR0_DIPPU</name>
<feature type="non-terminal residue" evidence="2">
    <location>
        <position position="128"/>
    </location>
</feature>
<evidence type="ECO:0000313" key="3">
    <source>
        <dbReference type="Proteomes" id="UP001233999"/>
    </source>
</evidence>
<gene>
    <name evidence="2" type="ORF">L9F63_017590</name>
</gene>
<protein>
    <submittedName>
        <fullName evidence="2">Uncharacterized protein</fullName>
    </submittedName>
</protein>
<accession>A0AAD7ZYR0</accession>
<proteinExistence type="predicted"/>
<keyword evidence="3" id="KW-1185">Reference proteome</keyword>
<evidence type="ECO:0000313" key="2">
    <source>
        <dbReference type="EMBL" id="KAJ9589131.1"/>
    </source>
</evidence>